<keyword evidence="1" id="KW-0812">Transmembrane</keyword>
<gene>
    <name evidence="2" type="ORF">ACFO5X_00070</name>
</gene>
<dbReference type="Proteomes" id="UP001595973">
    <property type="component" value="Unassembled WGS sequence"/>
</dbReference>
<dbReference type="EMBL" id="JBHSGI010000001">
    <property type="protein sequence ID" value="MFC4666932.1"/>
    <property type="molecule type" value="Genomic_DNA"/>
</dbReference>
<evidence type="ECO:0000313" key="3">
    <source>
        <dbReference type="Proteomes" id="UP001595973"/>
    </source>
</evidence>
<keyword evidence="1" id="KW-0472">Membrane</keyword>
<keyword evidence="3" id="KW-1185">Reference proteome</keyword>
<organism evidence="2 3">
    <name type="scientific">Seohaeicola nanhaiensis</name>
    <dbReference type="NCBI Taxonomy" id="1387282"/>
    <lineage>
        <taxon>Bacteria</taxon>
        <taxon>Pseudomonadati</taxon>
        <taxon>Pseudomonadota</taxon>
        <taxon>Alphaproteobacteria</taxon>
        <taxon>Rhodobacterales</taxon>
        <taxon>Roseobacteraceae</taxon>
        <taxon>Seohaeicola</taxon>
    </lineage>
</organism>
<sequence>MWDVGAEPARLPSLREWGLIATVLACTLLIVGGYALSVGLLR</sequence>
<feature type="transmembrane region" description="Helical" evidence="1">
    <location>
        <begin position="20"/>
        <end position="41"/>
    </location>
</feature>
<name>A0ABV9KA39_9RHOB</name>
<accession>A0ABV9KA39</accession>
<keyword evidence="1" id="KW-1133">Transmembrane helix</keyword>
<protein>
    <submittedName>
        <fullName evidence="2">Uncharacterized protein</fullName>
    </submittedName>
</protein>
<evidence type="ECO:0000313" key="2">
    <source>
        <dbReference type="EMBL" id="MFC4666932.1"/>
    </source>
</evidence>
<reference evidence="3" key="1">
    <citation type="journal article" date="2019" name="Int. J. Syst. Evol. Microbiol.">
        <title>The Global Catalogue of Microorganisms (GCM) 10K type strain sequencing project: providing services to taxonomists for standard genome sequencing and annotation.</title>
        <authorList>
            <consortium name="The Broad Institute Genomics Platform"/>
            <consortium name="The Broad Institute Genome Sequencing Center for Infectious Disease"/>
            <person name="Wu L."/>
            <person name="Ma J."/>
        </authorList>
    </citation>
    <scope>NUCLEOTIDE SEQUENCE [LARGE SCALE GENOMIC DNA]</scope>
    <source>
        <strain evidence="3">CGMCC 4.7283</strain>
    </source>
</reference>
<comment type="caution">
    <text evidence="2">The sequence shown here is derived from an EMBL/GenBank/DDBJ whole genome shotgun (WGS) entry which is preliminary data.</text>
</comment>
<dbReference type="RefSeq" id="WP_380714736.1">
    <property type="nucleotide sequence ID" value="NZ_JBHSGI010000001.1"/>
</dbReference>
<evidence type="ECO:0000256" key="1">
    <source>
        <dbReference type="SAM" id="Phobius"/>
    </source>
</evidence>
<proteinExistence type="predicted"/>